<evidence type="ECO:0000256" key="1">
    <source>
        <dbReference type="ARBA" id="ARBA00004479"/>
    </source>
</evidence>
<dbReference type="GO" id="GO:0015026">
    <property type="term" value="F:coreceptor activity"/>
    <property type="evidence" value="ECO:0007669"/>
    <property type="project" value="InterPro"/>
</dbReference>
<evidence type="ECO:0000259" key="13">
    <source>
        <dbReference type="PROSITE" id="PS50835"/>
    </source>
</evidence>
<proteinExistence type="predicted"/>
<comment type="subcellular location">
    <subcellularLocation>
        <location evidence="1">Membrane</location>
        <topology evidence="1">Single-pass type I membrane protein</topology>
    </subcellularLocation>
</comment>
<dbReference type="GO" id="GO:0050776">
    <property type="term" value="P:regulation of immune response"/>
    <property type="evidence" value="ECO:0007669"/>
    <property type="project" value="InterPro"/>
</dbReference>
<dbReference type="SMART" id="SM00406">
    <property type="entry name" value="IGv"/>
    <property type="match status" value="1"/>
</dbReference>
<keyword evidence="7 11" id="KW-0472">Membrane</keyword>
<feature type="transmembrane region" description="Helical" evidence="11">
    <location>
        <begin position="174"/>
        <end position="197"/>
    </location>
</feature>
<accession>A0A6G1PGX7</accession>
<evidence type="ECO:0000256" key="11">
    <source>
        <dbReference type="SAM" id="Phobius"/>
    </source>
</evidence>
<keyword evidence="6" id="KW-1064">Adaptive immunity</keyword>
<gene>
    <name evidence="14" type="ORF">EXN66_Car005253</name>
</gene>
<keyword evidence="10" id="KW-0393">Immunoglobulin domain</keyword>
<dbReference type="GO" id="GO:0016020">
    <property type="term" value="C:membrane"/>
    <property type="evidence" value="ECO:0007669"/>
    <property type="project" value="UniProtKB-SubCell"/>
</dbReference>
<dbReference type="PANTHER" id="PTHR11292">
    <property type="entry name" value="T-CELL SURFACE GLYCOPROTEIN CD8 BETA CHAIN"/>
    <property type="match status" value="1"/>
</dbReference>
<reference evidence="14 15" key="1">
    <citation type="submission" date="2019-02" db="EMBL/GenBank/DDBJ databases">
        <title>Opniocepnalus argus genome.</title>
        <authorList>
            <person name="Zhou C."/>
            <person name="Xiao S."/>
        </authorList>
    </citation>
    <scope>NUCLEOTIDE SEQUENCE [LARGE SCALE GENOMIC DNA]</scope>
    <source>
        <strain evidence="14">OARG1902GOOAL</strain>
        <tissue evidence="14">Muscle</tissue>
    </source>
</reference>
<dbReference type="Gene3D" id="2.60.40.10">
    <property type="entry name" value="Immunoglobulins"/>
    <property type="match status" value="1"/>
</dbReference>
<dbReference type="InterPro" id="IPR036179">
    <property type="entry name" value="Ig-like_dom_sf"/>
</dbReference>
<keyword evidence="15" id="KW-1185">Reference proteome</keyword>
<evidence type="ECO:0000256" key="7">
    <source>
        <dbReference type="ARBA" id="ARBA00023136"/>
    </source>
</evidence>
<keyword evidence="2 11" id="KW-0812">Transmembrane</keyword>
<keyword evidence="4" id="KW-0391">Immunity</keyword>
<dbReference type="GO" id="GO:0009986">
    <property type="term" value="C:cell surface"/>
    <property type="evidence" value="ECO:0007669"/>
    <property type="project" value="TreeGrafter"/>
</dbReference>
<name>A0A6G1PGX7_CHAAH</name>
<evidence type="ECO:0000256" key="9">
    <source>
        <dbReference type="ARBA" id="ARBA00023180"/>
    </source>
</evidence>
<keyword evidence="8" id="KW-1015">Disulfide bond</keyword>
<evidence type="ECO:0000256" key="6">
    <source>
        <dbReference type="ARBA" id="ARBA00023130"/>
    </source>
</evidence>
<feature type="domain" description="Ig-like" evidence="13">
    <location>
        <begin position="18"/>
        <end position="127"/>
    </location>
</feature>
<feature type="chain" id="PRO_5026201126" description="Ig-like domain-containing protein" evidence="12">
    <location>
        <begin position="22"/>
        <end position="213"/>
    </location>
</feature>
<dbReference type="InterPro" id="IPR013783">
    <property type="entry name" value="Ig-like_fold"/>
</dbReference>
<evidence type="ECO:0000256" key="2">
    <source>
        <dbReference type="ARBA" id="ARBA00022692"/>
    </source>
</evidence>
<keyword evidence="5 11" id="KW-1133">Transmembrane helix</keyword>
<evidence type="ECO:0000256" key="4">
    <source>
        <dbReference type="ARBA" id="ARBA00022859"/>
    </source>
</evidence>
<evidence type="ECO:0000256" key="12">
    <source>
        <dbReference type="SAM" id="SignalP"/>
    </source>
</evidence>
<dbReference type="InterPro" id="IPR007110">
    <property type="entry name" value="Ig-like_dom"/>
</dbReference>
<evidence type="ECO:0000256" key="5">
    <source>
        <dbReference type="ARBA" id="ARBA00022989"/>
    </source>
</evidence>
<dbReference type="AlphaFoldDB" id="A0A6G1PGX7"/>
<organism evidence="14 15">
    <name type="scientific">Channa argus</name>
    <name type="common">Northern snakehead</name>
    <name type="synonym">Ophicephalus argus</name>
    <dbReference type="NCBI Taxonomy" id="215402"/>
    <lineage>
        <taxon>Eukaryota</taxon>
        <taxon>Metazoa</taxon>
        <taxon>Chordata</taxon>
        <taxon>Craniata</taxon>
        <taxon>Vertebrata</taxon>
        <taxon>Euteleostomi</taxon>
        <taxon>Actinopterygii</taxon>
        <taxon>Neopterygii</taxon>
        <taxon>Teleostei</taxon>
        <taxon>Neoteleostei</taxon>
        <taxon>Acanthomorphata</taxon>
        <taxon>Anabantaria</taxon>
        <taxon>Anabantiformes</taxon>
        <taxon>Channoidei</taxon>
        <taxon>Channidae</taxon>
        <taxon>Channa</taxon>
    </lineage>
</organism>
<evidence type="ECO:0000256" key="8">
    <source>
        <dbReference type="ARBA" id="ARBA00023157"/>
    </source>
</evidence>
<sequence>MILLPLALTLWTSLLWTPGLTQFLLTEPINILYPKIDSSETIECGCGNLSCDSVYWFYSNASLGKVEFLGRGNNADRVNYGKLSKSARFKISKRGSASFALRISNLTLTDSGVYSCVVKETTQKNNKEMWRPGILILPGVTPPSLPPVTKHKPPVKSICSCKKKNRSQDDCDSLVLWPLVGLLAGLALALICTLYYYSRLPKKCHHYFGRRGK</sequence>
<dbReference type="Pfam" id="PF07686">
    <property type="entry name" value="V-set"/>
    <property type="match status" value="1"/>
</dbReference>
<feature type="signal peptide" evidence="12">
    <location>
        <begin position="1"/>
        <end position="21"/>
    </location>
</feature>
<dbReference type="PANTHER" id="PTHR11292:SF7">
    <property type="entry name" value="T-CELL SURFACE GLYCOPROTEIN CD8 BETA CHAIN-RELATED"/>
    <property type="match status" value="1"/>
</dbReference>
<keyword evidence="3 12" id="KW-0732">Signal</keyword>
<dbReference type="Proteomes" id="UP000503349">
    <property type="component" value="Chromosome 5"/>
</dbReference>
<dbReference type="GO" id="GO:0042288">
    <property type="term" value="F:MHC class I protein binding"/>
    <property type="evidence" value="ECO:0007669"/>
    <property type="project" value="InterPro"/>
</dbReference>
<dbReference type="InterPro" id="IPR042414">
    <property type="entry name" value="CD8B"/>
</dbReference>
<keyword evidence="9" id="KW-0325">Glycoprotein</keyword>
<dbReference type="GO" id="GO:0002250">
    <property type="term" value="P:adaptive immune response"/>
    <property type="evidence" value="ECO:0007669"/>
    <property type="project" value="UniProtKB-KW"/>
</dbReference>
<reference evidence="15" key="2">
    <citation type="submission" date="2019-02" db="EMBL/GenBank/DDBJ databases">
        <title>Opniocepnalus argus Var Kimnra genome.</title>
        <authorList>
            <person name="Zhou C."/>
            <person name="Xiao S."/>
        </authorList>
    </citation>
    <scope>NUCLEOTIDE SEQUENCE [LARGE SCALE GENOMIC DNA]</scope>
</reference>
<evidence type="ECO:0000313" key="15">
    <source>
        <dbReference type="Proteomes" id="UP000503349"/>
    </source>
</evidence>
<protein>
    <recommendedName>
        <fullName evidence="13">Ig-like domain-containing protein</fullName>
    </recommendedName>
</protein>
<dbReference type="SUPFAM" id="SSF48726">
    <property type="entry name" value="Immunoglobulin"/>
    <property type="match status" value="1"/>
</dbReference>
<dbReference type="OrthoDB" id="9394844at2759"/>
<evidence type="ECO:0000256" key="3">
    <source>
        <dbReference type="ARBA" id="ARBA00022729"/>
    </source>
</evidence>
<dbReference type="EMBL" id="CM015716">
    <property type="protein sequence ID" value="KAF3689581.1"/>
    <property type="molecule type" value="Genomic_DNA"/>
</dbReference>
<dbReference type="InterPro" id="IPR013106">
    <property type="entry name" value="Ig_V-set"/>
</dbReference>
<dbReference type="PROSITE" id="PS50835">
    <property type="entry name" value="IG_LIKE"/>
    <property type="match status" value="1"/>
</dbReference>
<evidence type="ECO:0000313" key="14">
    <source>
        <dbReference type="EMBL" id="KAF3689581.1"/>
    </source>
</evidence>
<evidence type="ECO:0000256" key="10">
    <source>
        <dbReference type="ARBA" id="ARBA00023319"/>
    </source>
</evidence>